<dbReference type="PROSITE" id="PS50249">
    <property type="entry name" value="MPN"/>
    <property type="match status" value="1"/>
</dbReference>
<keyword evidence="2" id="KW-0396">Initiation factor</keyword>
<evidence type="ECO:0000259" key="4">
    <source>
        <dbReference type="PROSITE" id="PS50249"/>
    </source>
</evidence>
<proteinExistence type="predicted"/>
<evidence type="ECO:0000256" key="3">
    <source>
        <dbReference type="ARBA" id="ARBA00022917"/>
    </source>
</evidence>
<organism evidence="5 6">
    <name type="scientific">Ditylenchus destructor</name>
    <dbReference type="NCBI Taxonomy" id="166010"/>
    <lineage>
        <taxon>Eukaryota</taxon>
        <taxon>Metazoa</taxon>
        <taxon>Ecdysozoa</taxon>
        <taxon>Nematoda</taxon>
        <taxon>Chromadorea</taxon>
        <taxon>Rhabditida</taxon>
        <taxon>Tylenchina</taxon>
        <taxon>Tylenchomorpha</taxon>
        <taxon>Sphaerularioidea</taxon>
        <taxon>Anguinidae</taxon>
        <taxon>Anguininae</taxon>
        <taxon>Ditylenchus</taxon>
    </lineage>
</organism>
<dbReference type="GO" id="GO:0006508">
    <property type="term" value="P:proteolysis"/>
    <property type="evidence" value="ECO:0007669"/>
    <property type="project" value="UniProtKB-KW"/>
</dbReference>
<dbReference type="FunFam" id="3.40.140.10:FF:000087">
    <property type="entry name" value="Eukaryotic translation initiation factor 3 subunit H"/>
    <property type="match status" value="1"/>
</dbReference>
<dbReference type="InterPro" id="IPR027524">
    <property type="entry name" value="eIF3h"/>
</dbReference>
<evidence type="ECO:0000256" key="2">
    <source>
        <dbReference type="ARBA" id="ARBA00022540"/>
    </source>
</evidence>
<dbReference type="AlphaFoldDB" id="A0AAD4N1J8"/>
<name>A0AAD4N1J8_9BILA</name>
<protein>
    <submittedName>
        <fullName evidence="5">JAB1/Mov34/MPN/PAD-1 ubiquitin protease domain-containing protein</fullName>
    </submittedName>
</protein>
<evidence type="ECO:0000313" key="6">
    <source>
        <dbReference type="Proteomes" id="UP001201812"/>
    </source>
</evidence>
<dbReference type="InterPro" id="IPR045810">
    <property type="entry name" value="eIF3h_C"/>
</dbReference>
<dbReference type="GO" id="GO:0003743">
    <property type="term" value="F:translation initiation factor activity"/>
    <property type="evidence" value="ECO:0007669"/>
    <property type="project" value="UniProtKB-KW"/>
</dbReference>
<dbReference type="GO" id="GO:0008237">
    <property type="term" value="F:metallopeptidase activity"/>
    <property type="evidence" value="ECO:0007669"/>
    <property type="project" value="InterPro"/>
</dbReference>
<keyword evidence="5" id="KW-0645">Protease</keyword>
<dbReference type="CDD" id="cd08065">
    <property type="entry name" value="MPN_eIF3h"/>
    <property type="match status" value="1"/>
</dbReference>
<reference evidence="5" key="1">
    <citation type="submission" date="2022-01" db="EMBL/GenBank/DDBJ databases">
        <title>Genome Sequence Resource for Two Populations of Ditylenchus destructor, the Migratory Endoparasitic Phytonematode.</title>
        <authorList>
            <person name="Zhang H."/>
            <person name="Lin R."/>
            <person name="Xie B."/>
        </authorList>
    </citation>
    <scope>NUCLEOTIDE SEQUENCE</scope>
    <source>
        <strain evidence="5">BazhouSP</strain>
    </source>
</reference>
<evidence type="ECO:0000313" key="5">
    <source>
        <dbReference type="EMBL" id="KAI1708236.1"/>
    </source>
</evidence>
<dbReference type="Proteomes" id="UP001201812">
    <property type="component" value="Unassembled WGS sequence"/>
</dbReference>
<dbReference type="EMBL" id="JAKKPZ010000036">
    <property type="protein sequence ID" value="KAI1708236.1"/>
    <property type="molecule type" value="Genomic_DNA"/>
</dbReference>
<evidence type="ECO:0000256" key="1">
    <source>
        <dbReference type="ARBA" id="ARBA00022490"/>
    </source>
</evidence>
<dbReference type="PANTHER" id="PTHR10410">
    <property type="entry name" value="EUKARYOTIC TRANSLATION INITIATION FACTOR 3 -RELATED"/>
    <property type="match status" value="1"/>
</dbReference>
<comment type="caution">
    <text evidence="5">The sequence shown here is derived from an EMBL/GenBank/DDBJ whole genome shotgun (WGS) entry which is preliminary data.</text>
</comment>
<accession>A0AAD4N1J8</accession>
<keyword evidence="1" id="KW-0963">Cytoplasm</keyword>
<dbReference type="Gene3D" id="3.40.140.10">
    <property type="entry name" value="Cytidine Deaminase, domain 2"/>
    <property type="match status" value="1"/>
</dbReference>
<sequence>MATIVPLATIPLADPKVDKVQIDSLVVMKIVKHVDIEFYSGMSEVAGETCQGILTGLISPDDRRLEVTNCFPTPRPETLLEGDENNPAAVSAADDKNTEIIDMLKRFRNMNIDYELVGFYQAHLYGACYTQDMIESLVDYQANTHDGVVIVYDPIKTRQGQLCIRAFRLSKKALEMSVNSDWSPEAMKQYGLSFSTVLEELPVVMKNSHLMNVMLAELNLLRRKREAPHLELGTRRALEKSMRSLMQQVDETNKSLNAYTKFVVEKSRFDTQYAGIIAKRQTENEVRIKNGEPPLPLDDLKKIYKYPQLQTKTGMLEIFLNARSTEAYADYATQITGQNIAKLFVSETISGVGDSTDKERTTSTSRA</sequence>
<dbReference type="InterPro" id="IPR000555">
    <property type="entry name" value="JAMM/MPN+_dom"/>
</dbReference>
<dbReference type="InterPro" id="IPR037518">
    <property type="entry name" value="MPN"/>
</dbReference>
<dbReference type="Pfam" id="PF01398">
    <property type="entry name" value="JAB"/>
    <property type="match status" value="1"/>
</dbReference>
<keyword evidence="5" id="KW-0378">Hydrolase</keyword>
<gene>
    <name evidence="5" type="ORF">DdX_11914</name>
</gene>
<keyword evidence="3" id="KW-0648">Protein biosynthesis</keyword>
<feature type="domain" description="MPN" evidence="4">
    <location>
        <begin position="20"/>
        <end position="173"/>
    </location>
</feature>
<keyword evidence="6" id="KW-1185">Reference proteome</keyword>
<dbReference type="InterPro" id="IPR050242">
    <property type="entry name" value="JAMM_MPN+_peptidase_M67A"/>
</dbReference>
<dbReference type="Pfam" id="PF19445">
    <property type="entry name" value="eIF3h_C"/>
    <property type="match status" value="1"/>
</dbReference>
<dbReference type="SMART" id="SM00232">
    <property type="entry name" value="JAB_MPN"/>
    <property type="match status" value="1"/>
</dbReference>
<dbReference type="GO" id="GO:0005852">
    <property type="term" value="C:eukaryotic translation initiation factor 3 complex"/>
    <property type="evidence" value="ECO:0007669"/>
    <property type="project" value="InterPro"/>
</dbReference>